<sequence length="326" mass="35383">MQGKAKDFLKPKLVDLTETATNQYRVILEPLEKGFGYTLGNALRRTLLSSMVGSAITEVAIDGVMHEFSTIDSVQEDVLDILLNLKEVSVALNTSESAEVVIDKKGPCEITVADIEANGTDVQVFNKDKVIATVNAGGHIRMTLKIATGTGYDAAAARDDEASAIGGMQLDASFSPIKRVSFTVDAARVGQKVNLDKLNIELETNGSVNAEAAIKRAATILQDQLSSFVELELVEEEEVLPTSDDFDPQLLAAVDELELTVRSANCLKAEQIYYIGDLIQKSEQDLLRTPNLGRKSLNEIKEVLTDKGLELGTAIENWPPVDLMSE</sequence>
<evidence type="ECO:0000256" key="5">
    <source>
        <dbReference type="ARBA" id="ARBA00022679"/>
    </source>
</evidence>
<dbReference type="Pfam" id="PF03118">
    <property type="entry name" value="RNA_pol_A_CTD"/>
    <property type="match status" value="1"/>
</dbReference>
<dbReference type="Gene3D" id="3.30.1360.10">
    <property type="entry name" value="RNA polymerase, RBP11-like subunit"/>
    <property type="match status" value="1"/>
</dbReference>
<dbReference type="GO" id="GO:0000428">
    <property type="term" value="C:DNA-directed RNA polymerase complex"/>
    <property type="evidence" value="ECO:0007669"/>
    <property type="project" value="UniProtKB-KW"/>
</dbReference>
<dbReference type="GO" id="GO:0006351">
    <property type="term" value="P:DNA-templated transcription"/>
    <property type="evidence" value="ECO:0007669"/>
    <property type="project" value="UniProtKB-UniRule"/>
</dbReference>
<dbReference type="InterPro" id="IPR011260">
    <property type="entry name" value="RNAP_asu_C"/>
</dbReference>
<reference evidence="13 14" key="1">
    <citation type="journal article" date="2000" name="Mar. Ecol. Prog. Ser.">
        <title>Phylogenetic characterization of endosymbionts in three hydrothermal vent mussels: influence on host distributions.</title>
        <authorList>
            <person name="Fujiwara Y."/>
            <person name="Takai K."/>
            <person name="Uematsu K."/>
            <person name="Tsuchida S."/>
            <person name="Hunt J.C."/>
            <person name="Hashimoto J."/>
        </authorList>
    </citation>
    <scope>NUCLEOTIDE SEQUENCE [LARGE SCALE GENOMIC DNA]</scope>
    <source>
        <strain evidence="13 14">Myojin Knoll</strain>
    </source>
</reference>
<feature type="region of interest" description="Alpha C-terminal domain (alpha-CTD)" evidence="11">
    <location>
        <begin position="246"/>
        <end position="326"/>
    </location>
</feature>
<proteinExistence type="inferred from homology"/>
<comment type="domain">
    <text evidence="11">The N-terminal domain is essential for RNAP assembly and basal transcription, whereas the C-terminal domain is involved in interaction with transcriptional regulators and with upstream promoter elements.</text>
</comment>
<dbReference type="Proteomes" id="UP000067399">
    <property type="component" value="Chromosome"/>
</dbReference>
<gene>
    <name evidence="11 13" type="primary">rpoA</name>
    <name evidence="13" type="ORF">BSEPE_0297</name>
</gene>
<feature type="domain" description="DNA-directed RNA polymerase RpoA/D/Rpb3-type" evidence="12">
    <location>
        <begin position="23"/>
        <end position="231"/>
    </location>
</feature>
<keyword evidence="7 11" id="KW-0804">Transcription</keyword>
<dbReference type="GO" id="GO:0003899">
    <property type="term" value="F:DNA-directed RNA polymerase activity"/>
    <property type="evidence" value="ECO:0007669"/>
    <property type="project" value="UniProtKB-UniRule"/>
</dbReference>
<evidence type="ECO:0000256" key="1">
    <source>
        <dbReference type="ARBA" id="ARBA00007123"/>
    </source>
</evidence>
<dbReference type="SUPFAM" id="SSF56553">
    <property type="entry name" value="Insert subdomain of RNA polymerase alpha subunit"/>
    <property type="match status" value="1"/>
</dbReference>
<dbReference type="SUPFAM" id="SSF55257">
    <property type="entry name" value="RBP11-like subunits of RNA polymerase"/>
    <property type="match status" value="1"/>
</dbReference>
<dbReference type="NCBIfam" id="NF003513">
    <property type="entry name" value="PRK05182.1-2"/>
    <property type="match status" value="1"/>
</dbReference>
<evidence type="ECO:0000313" key="14">
    <source>
        <dbReference type="Proteomes" id="UP000067399"/>
    </source>
</evidence>
<comment type="subunit">
    <text evidence="11">Homodimer. The RNAP catalytic core consists of 2 alpha, 1 beta, 1 beta' and 1 omega subunit. When a sigma factor is associated with the core the holoenzyme is formed, which can initiate transcription.</text>
</comment>
<dbReference type="STRING" id="1303921.BSEPE_0297"/>
<dbReference type="KEGG" id="ebh:BSEPE_0297"/>
<dbReference type="InterPro" id="IPR011773">
    <property type="entry name" value="DNA-dir_RpoA"/>
</dbReference>
<comment type="function">
    <text evidence="11">DNA-dependent RNA polymerase catalyzes the transcription of DNA into RNA using the four ribonucleoside triphosphates as substrates.</text>
</comment>
<dbReference type="Pfam" id="PF01000">
    <property type="entry name" value="RNA_pol_A_bac"/>
    <property type="match status" value="1"/>
</dbReference>
<dbReference type="InterPro" id="IPR036643">
    <property type="entry name" value="RNApol_insert_sf"/>
</dbReference>
<keyword evidence="4 11" id="KW-0240">DNA-directed RNA polymerase</keyword>
<evidence type="ECO:0000256" key="6">
    <source>
        <dbReference type="ARBA" id="ARBA00022695"/>
    </source>
</evidence>
<comment type="similarity">
    <text evidence="1 11">Belongs to the RNA polymerase alpha chain family.</text>
</comment>
<dbReference type="RefSeq" id="WP_066045999.1">
    <property type="nucleotide sequence ID" value="NZ_AP013042.1"/>
</dbReference>
<evidence type="ECO:0000256" key="11">
    <source>
        <dbReference type="HAMAP-Rule" id="MF_00059"/>
    </source>
</evidence>
<dbReference type="Gene3D" id="2.170.120.12">
    <property type="entry name" value="DNA-directed RNA polymerase, insert domain"/>
    <property type="match status" value="1"/>
</dbReference>
<dbReference type="EC" id="2.7.7.6" evidence="2 11"/>
<dbReference type="SMART" id="SM00662">
    <property type="entry name" value="RPOLD"/>
    <property type="match status" value="1"/>
</dbReference>
<reference evidence="13 14" key="2">
    <citation type="journal article" date="2016" name="ISME J.">
        <title>Heterogeneous composition of key metabolic gene clusters in a vent mussel symbiont population.</title>
        <authorList>
            <person name="Ikuta T."/>
            <person name="Takaki Y."/>
            <person name="Nagai Y."/>
            <person name="Shimamura S."/>
            <person name="Tsuda M."/>
            <person name="Kawagucci S."/>
            <person name="Aoki Y."/>
            <person name="Inoue K."/>
            <person name="Teruya M."/>
            <person name="Satou K."/>
            <person name="Teruya K."/>
            <person name="Shimoji M."/>
            <person name="Tamotsu H."/>
            <person name="Hirano T."/>
            <person name="Maruyama T."/>
            <person name="Yoshida T."/>
        </authorList>
    </citation>
    <scope>NUCLEOTIDE SEQUENCE [LARGE SCALE GENOMIC DNA]</scope>
    <source>
        <strain evidence="13 14">Myojin Knoll</strain>
    </source>
</reference>
<dbReference type="InterPro" id="IPR011263">
    <property type="entry name" value="DNA-dir_RNA_pol_RpoA/D/Rpb3"/>
</dbReference>
<dbReference type="GO" id="GO:0003677">
    <property type="term" value="F:DNA binding"/>
    <property type="evidence" value="ECO:0007669"/>
    <property type="project" value="UniProtKB-UniRule"/>
</dbReference>
<keyword evidence="14" id="KW-1185">Reference proteome</keyword>
<dbReference type="SUPFAM" id="SSF47789">
    <property type="entry name" value="C-terminal domain of RNA polymerase alpha subunit"/>
    <property type="match status" value="1"/>
</dbReference>
<dbReference type="FunFam" id="1.10.150.20:FF:000001">
    <property type="entry name" value="DNA-directed RNA polymerase subunit alpha"/>
    <property type="match status" value="1"/>
</dbReference>
<evidence type="ECO:0000256" key="2">
    <source>
        <dbReference type="ARBA" id="ARBA00012418"/>
    </source>
</evidence>
<keyword evidence="5 11" id="KW-0808">Transferase</keyword>
<dbReference type="NCBIfam" id="TIGR02027">
    <property type="entry name" value="rpoA"/>
    <property type="match status" value="1"/>
</dbReference>
<dbReference type="GO" id="GO:0005737">
    <property type="term" value="C:cytoplasm"/>
    <property type="evidence" value="ECO:0007669"/>
    <property type="project" value="UniProtKB-ARBA"/>
</dbReference>
<evidence type="ECO:0000256" key="9">
    <source>
        <dbReference type="ARBA" id="ARBA00033070"/>
    </source>
</evidence>
<dbReference type="GO" id="GO:0046983">
    <property type="term" value="F:protein dimerization activity"/>
    <property type="evidence" value="ECO:0007669"/>
    <property type="project" value="InterPro"/>
</dbReference>
<dbReference type="HAMAP" id="MF_00059">
    <property type="entry name" value="RNApol_bact_RpoA"/>
    <property type="match status" value="1"/>
</dbReference>
<evidence type="ECO:0000256" key="4">
    <source>
        <dbReference type="ARBA" id="ARBA00022478"/>
    </source>
</evidence>
<dbReference type="InterPro" id="IPR011262">
    <property type="entry name" value="DNA-dir_RNA_pol_insert"/>
</dbReference>
<dbReference type="FunFam" id="2.170.120.12:FF:000001">
    <property type="entry name" value="DNA-directed RNA polymerase subunit alpha"/>
    <property type="match status" value="1"/>
</dbReference>
<dbReference type="Pfam" id="PF01193">
    <property type="entry name" value="RNA_pol_L"/>
    <property type="match status" value="1"/>
</dbReference>
<dbReference type="OrthoDB" id="9805706at2"/>
<evidence type="ECO:0000313" key="13">
    <source>
        <dbReference type="EMBL" id="BAS67313.1"/>
    </source>
</evidence>
<dbReference type="AlphaFoldDB" id="A0A0P0UQI9"/>
<organism evidence="13 14">
    <name type="scientific">endosymbiont of Bathymodiolus septemdierum str. Myojin knoll</name>
    <dbReference type="NCBI Taxonomy" id="1303921"/>
    <lineage>
        <taxon>Bacteria</taxon>
        <taxon>Pseudomonadati</taxon>
        <taxon>Pseudomonadota</taxon>
        <taxon>Gammaproteobacteria</taxon>
        <taxon>sulfur-oxidizing symbionts</taxon>
    </lineage>
</organism>
<dbReference type="InterPro" id="IPR036603">
    <property type="entry name" value="RBP11-like"/>
</dbReference>
<evidence type="ECO:0000256" key="7">
    <source>
        <dbReference type="ARBA" id="ARBA00023163"/>
    </source>
</evidence>
<dbReference type="Gene3D" id="1.10.150.20">
    <property type="entry name" value="5' to 3' exonuclease, C-terminal subdomain"/>
    <property type="match status" value="1"/>
</dbReference>
<accession>A0A0P0UQI9</accession>
<comment type="catalytic activity">
    <reaction evidence="10 11">
        <text>RNA(n) + a ribonucleoside 5'-triphosphate = RNA(n+1) + diphosphate</text>
        <dbReference type="Rhea" id="RHEA:21248"/>
        <dbReference type="Rhea" id="RHEA-COMP:14527"/>
        <dbReference type="Rhea" id="RHEA-COMP:17342"/>
        <dbReference type="ChEBI" id="CHEBI:33019"/>
        <dbReference type="ChEBI" id="CHEBI:61557"/>
        <dbReference type="ChEBI" id="CHEBI:140395"/>
        <dbReference type="EC" id="2.7.7.6"/>
    </reaction>
</comment>
<evidence type="ECO:0000256" key="3">
    <source>
        <dbReference type="ARBA" id="ARBA00015972"/>
    </source>
</evidence>
<name>A0A0P0UQI9_9GAMM</name>
<evidence type="ECO:0000256" key="10">
    <source>
        <dbReference type="ARBA" id="ARBA00048552"/>
    </source>
</evidence>
<dbReference type="NCBIfam" id="NF003519">
    <property type="entry name" value="PRK05182.2-5"/>
    <property type="match status" value="1"/>
</dbReference>
<evidence type="ECO:0000256" key="8">
    <source>
        <dbReference type="ARBA" id="ARBA00032524"/>
    </source>
</evidence>
<dbReference type="CDD" id="cd06928">
    <property type="entry name" value="RNAP_alpha_NTD"/>
    <property type="match status" value="1"/>
</dbReference>
<keyword evidence="6 11" id="KW-0548">Nucleotidyltransferase</keyword>
<dbReference type="EMBL" id="AP013042">
    <property type="protein sequence ID" value="BAS67313.1"/>
    <property type="molecule type" value="Genomic_DNA"/>
</dbReference>
<feature type="region of interest" description="Alpha N-terminal domain (alpha-NTD)" evidence="11">
    <location>
        <begin position="1"/>
        <end position="232"/>
    </location>
</feature>
<protein>
    <recommendedName>
        <fullName evidence="3 11">DNA-directed RNA polymerase subunit alpha</fullName>
        <shortName evidence="11">RNAP subunit alpha</shortName>
        <ecNumber evidence="2 11">2.7.7.6</ecNumber>
    </recommendedName>
    <alternativeName>
        <fullName evidence="9 11">RNA polymerase subunit alpha</fullName>
    </alternativeName>
    <alternativeName>
        <fullName evidence="8 11">Transcriptase subunit alpha</fullName>
    </alternativeName>
</protein>
<evidence type="ECO:0000259" key="12">
    <source>
        <dbReference type="SMART" id="SM00662"/>
    </source>
</evidence>